<dbReference type="Proteomes" id="UP000571701">
    <property type="component" value="Unassembled WGS sequence"/>
</dbReference>
<dbReference type="InterPro" id="IPR004220">
    <property type="entry name" value="5-COMe_2-OHmuconate_Isoase"/>
</dbReference>
<organism evidence="1 2">
    <name type="scientific">Vibrio marinisediminis</name>
    <dbReference type="NCBI Taxonomy" id="2758441"/>
    <lineage>
        <taxon>Bacteria</taxon>
        <taxon>Pseudomonadati</taxon>
        <taxon>Pseudomonadota</taxon>
        <taxon>Gammaproteobacteria</taxon>
        <taxon>Vibrionales</taxon>
        <taxon>Vibrionaceae</taxon>
        <taxon>Vibrio</taxon>
    </lineage>
</organism>
<evidence type="ECO:0000313" key="1">
    <source>
        <dbReference type="EMBL" id="MBA5761231.1"/>
    </source>
</evidence>
<comment type="caution">
    <text evidence="1">The sequence shown here is derived from an EMBL/GenBank/DDBJ whole genome shotgun (WGS) entry which is preliminary data.</text>
</comment>
<dbReference type="Gene3D" id="3.30.429.10">
    <property type="entry name" value="Macrophage Migration Inhibitory Factor"/>
    <property type="match status" value="1"/>
</dbReference>
<dbReference type="RefSeq" id="WP_182106244.1">
    <property type="nucleotide sequence ID" value="NZ_JACFYF010000001.1"/>
</dbReference>
<proteinExistence type="predicted"/>
<dbReference type="PANTHER" id="PTHR37950">
    <property type="entry name" value="4-HYDROXYPHENYLACETATE CATABOLISM PROTEIN"/>
    <property type="match status" value="1"/>
</dbReference>
<dbReference type="AlphaFoldDB" id="A0A7W2FN90"/>
<dbReference type="PANTHER" id="PTHR37950:SF1">
    <property type="entry name" value="4-HYDROXYPHENYLACETATE CATABOLISM PROTEIN"/>
    <property type="match status" value="1"/>
</dbReference>
<evidence type="ECO:0000313" key="2">
    <source>
        <dbReference type="Proteomes" id="UP000571701"/>
    </source>
</evidence>
<keyword evidence="2" id="KW-1185">Reference proteome</keyword>
<dbReference type="Pfam" id="PF02962">
    <property type="entry name" value="CHMI"/>
    <property type="match status" value="1"/>
</dbReference>
<dbReference type="EMBL" id="JACFYF010000001">
    <property type="protein sequence ID" value="MBA5761231.1"/>
    <property type="molecule type" value="Genomic_DNA"/>
</dbReference>
<accession>A0A7W2FN90</accession>
<dbReference type="SUPFAM" id="SSF55331">
    <property type="entry name" value="Tautomerase/MIF"/>
    <property type="match status" value="1"/>
</dbReference>
<dbReference type="InterPro" id="IPR014347">
    <property type="entry name" value="Tautomerase/MIF_sf"/>
</dbReference>
<dbReference type="CDD" id="cd00580">
    <property type="entry name" value="CHMI"/>
    <property type="match status" value="1"/>
</dbReference>
<name>A0A7W2FN90_9VIBR</name>
<protein>
    <submittedName>
        <fullName evidence="1">5-carboxymethyl-2-hydroxymuconate Delta-isomerase</fullName>
    </submittedName>
</protein>
<gene>
    <name evidence="1" type="ORF">H2O73_02655</name>
</gene>
<dbReference type="GO" id="GO:0008704">
    <property type="term" value="F:5-carboxymethyl-2-hydroxymuconate delta-isomerase activity"/>
    <property type="evidence" value="ECO:0007669"/>
    <property type="project" value="InterPro"/>
</dbReference>
<keyword evidence="1" id="KW-0413">Isomerase</keyword>
<reference evidence="1 2" key="1">
    <citation type="submission" date="2020-07" db="EMBL/GenBank/DDBJ databases">
        <title>Vibrio marinisediminis sp. nov., isolated from marine sediment.</title>
        <authorList>
            <person name="Ji X."/>
        </authorList>
    </citation>
    <scope>NUCLEOTIDE SEQUENCE [LARGE SCALE GENOMIC DNA]</scope>
    <source>
        <strain evidence="1 2">404</strain>
    </source>
</reference>
<sequence length="132" mass="15082">MPHFIMEYSPNVESDVDIPALMQVIHREAIATGVFPKGGIRTRAVKCDYYLVADEDPDNRFIHLTAKVGVGRDMDTLKQAAQRVFDVYCEFLKPTFEKHYLSIGFEMIELHPQLNFKKNNIHQKLAQQASGS</sequence>